<evidence type="ECO:0000313" key="2">
    <source>
        <dbReference type="EMBL" id="AKP78499.1"/>
    </source>
</evidence>
<organism evidence="2 3">
    <name type="scientific">Priestia megaterium Q3</name>
    <dbReference type="NCBI Taxonomy" id="1452722"/>
    <lineage>
        <taxon>Bacteria</taxon>
        <taxon>Bacillati</taxon>
        <taxon>Bacillota</taxon>
        <taxon>Bacilli</taxon>
        <taxon>Bacillales</taxon>
        <taxon>Bacillaceae</taxon>
        <taxon>Priestia</taxon>
    </lineage>
</organism>
<gene>
    <name evidence="2" type="ORF">AS52_03538</name>
</gene>
<reference evidence="2 3" key="1">
    <citation type="submission" date="2015-01" db="EMBL/GenBank/DDBJ databases">
        <title>Genome sequence of bacillus megaterium Q3.</title>
        <authorList>
            <person name="Wang Y."/>
            <person name="Luo K."/>
            <person name="Bai L."/>
            <person name="Luo F."/>
        </authorList>
    </citation>
    <scope>NUCLEOTIDE SEQUENCE [LARGE SCALE GENOMIC DNA]</scope>
    <source>
        <strain evidence="2 3">Q3</strain>
    </source>
</reference>
<proteinExistence type="predicted"/>
<dbReference type="Proteomes" id="UP000036410">
    <property type="component" value="Chromosome"/>
</dbReference>
<dbReference type="AlphaFoldDB" id="A0A806TS24"/>
<protein>
    <submittedName>
        <fullName evidence="2">Putative transcriptional regulator</fullName>
    </submittedName>
</protein>
<dbReference type="EMBL" id="CP010586">
    <property type="protein sequence ID" value="AKP78499.1"/>
    <property type="molecule type" value="Genomic_DNA"/>
</dbReference>
<feature type="domain" description="HTH cro/C1-type" evidence="1">
    <location>
        <begin position="45"/>
        <end position="74"/>
    </location>
</feature>
<accession>A0A806TS24</accession>
<evidence type="ECO:0000259" key="1">
    <source>
        <dbReference type="Pfam" id="PF13443"/>
    </source>
</evidence>
<sequence>MYLILKFMIDEHYQNKGSRQQIIENRYGSLFKPVFSKRIFRMSYISILKTEKSKDYTIRFTTLKAICEVLDCQMDKYVPDE</sequence>
<dbReference type="Pfam" id="PF13443">
    <property type="entry name" value="HTH_26"/>
    <property type="match status" value="1"/>
</dbReference>
<dbReference type="InterPro" id="IPR001387">
    <property type="entry name" value="Cro/C1-type_HTH"/>
</dbReference>
<name>A0A806TS24_PRIMG</name>
<evidence type="ECO:0000313" key="3">
    <source>
        <dbReference type="Proteomes" id="UP000036410"/>
    </source>
</evidence>